<dbReference type="SUPFAM" id="SSF47384">
    <property type="entry name" value="Homodimeric domain of signal transducing histidine kinase"/>
    <property type="match status" value="1"/>
</dbReference>
<evidence type="ECO:0000256" key="12">
    <source>
        <dbReference type="ARBA" id="ARBA00074306"/>
    </source>
</evidence>
<dbReference type="PANTHER" id="PTHR45339:SF1">
    <property type="entry name" value="HYBRID SIGNAL TRANSDUCTION HISTIDINE KINASE J"/>
    <property type="match status" value="1"/>
</dbReference>
<accession>A0A6B8RTJ6</accession>
<dbReference type="PRINTS" id="PR00344">
    <property type="entry name" value="BCTRLSENSOR"/>
</dbReference>
<dbReference type="GO" id="GO:0000155">
    <property type="term" value="F:phosphorelay sensor kinase activity"/>
    <property type="evidence" value="ECO:0007669"/>
    <property type="project" value="InterPro"/>
</dbReference>
<dbReference type="Pfam" id="PF13426">
    <property type="entry name" value="PAS_9"/>
    <property type="match status" value="1"/>
</dbReference>
<gene>
    <name evidence="18" type="ORF">EHS13_29020</name>
</gene>
<evidence type="ECO:0000313" key="18">
    <source>
        <dbReference type="EMBL" id="QGQ98636.1"/>
    </source>
</evidence>
<evidence type="ECO:0000256" key="6">
    <source>
        <dbReference type="ARBA" id="ARBA00022741"/>
    </source>
</evidence>
<dbReference type="SMART" id="SM00448">
    <property type="entry name" value="REC"/>
    <property type="match status" value="2"/>
</dbReference>
<dbReference type="InterPro" id="IPR011006">
    <property type="entry name" value="CheY-like_superfamily"/>
</dbReference>
<dbReference type="CDD" id="cd16922">
    <property type="entry name" value="HATPase_EvgS-ArcB-TorS-like"/>
    <property type="match status" value="1"/>
</dbReference>
<dbReference type="Pfam" id="PF00512">
    <property type="entry name" value="HisKA"/>
    <property type="match status" value="1"/>
</dbReference>
<evidence type="ECO:0000256" key="4">
    <source>
        <dbReference type="ARBA" id="ARBA00022553"/>
    </source>
</evidence>
<dbReference type="PROSITE" id="PS50112">
    <property type="entry name" value="PAS"/>
    <property type="match status" value="1"/>
</dbReference>
<evidence type="ECO:0000256" key="10">
    <source>
        <dbReference type="ARBA" id="ARBA00064003"/>
    </source>
</evidence>
<organism evidence="18 19">
    <name type="scientific">Paenibacillus psychroresistens</name>
    <dbReference type="NCBI Taxonomy" id="1778678"/>
    <lineage>
        <taxon>Bacteria</taxon>
        <taxon>Bacillati</taxon>
        <taxon>Bacillota</taxon>
        <taxon>Bacilli</taxon>
        <taxon>Bacillales</taxon>
        <taxon>Paenibacillaceae</taxon>
        <taxon>Paenibacillus</taxon>
    </lineage>
</organism>
<feature type="domain" description="Response regulatory" evidence="15">
    <location>
        <begin position="8"/>
        <end position="125"/>
    </location>
</feature>
<evidence type="ECO:0000259" key="14">
    <source>
        <dbReference type="PROSITE" id="PS50109"/>
    </source>
</evidence>
<keyword evidence="7 18" id="KW-0418">Kinase</keyword>
<evidence type="ECO:0000256" key="1">
    <source>
        <dbReference type="ARBA" id="ARBA00000085"/>
    </source>
</evidence>
<evidence type="ECO:0000256" key="13">
    <source>
        <dbReference type="PROSITE-ProRule" id="PRU00169"/>
    </source>
</evidence>
<feature type="domain" description="PAC" evidence="17">
    <location>
        <begin position="237"/>
        <end position="287"/>
    </location>
</feature>
<evidence type="ECO:0000256" key="8">
    <source>
        <dbReference type="ARBA" id="ARBA00022840"/>
    </source>
</evidence>
<evidence type="ECO:0000256" key="11">
    <source>
        <dbReference type="ARBA" id="ARBA00068150"/>
    </source>
</evidence>
<dbReference type="Gene3D" id="3.30.565.10">
    <property type="entry name" value="Histidine kinase-like ATPase, C-terminal domain"/>
    <property type="match status" value="1"/>
</dbReference>
<dbReference type="SUPFAM" id="SSF55785">
    <property type="entry name" value="PYP-like sensor domain (PAS domain)"/>
    <property type="match status" value="1"/>
</dbReference>
<dbReference type="PANTHER" id="PTHR45339">
    <property type="entry name" value="HYBRID SIGNAL TRANSDUCTION HISTIDINE KINASE J"/>
    <property type="match status" value="1"/>
</dbReference>
<feature type="modified residue" description="4-aspartylphosphate" evidence="13">
    <location>
        <position position="57"/>
    </location>
</feature>
<dbReference type="PROSITE" id="PS50109">
    <property type="entry name" value="HIS_KIN"/>
    <property type="match status" value="1"/>
</dbReference>
<name>A0A6B8RTJ6_9BACL</name>
<keyword evidence="9" id="KW-0902">Two-component regulatory system</keyword>
<sequence>MEFDYPINILLVDDHEQNLLALEAVLEEENYNLVRAISGEEALRSILKDEFALIVLDVEMPGMDGFETAKLIKLREKSKSIPIIFITAKNREMEHLFTGYSIGAIDYMVKPFIPQLLKSKIDGFVSMYVINKKLQIQTELLHQRSLELEKTNKALMRTTFELIRTEAQARIIGETSIDTMVIFNSEGIILNLNPAAISMFGYHEDELVGQSISKMLPMIAERVDGSYKVLQKYLVDKLSDVKPIRKDGTTFYAEIQIGEATIDDSPFFACTISDITERKIAEQDMLKAKEEAEQAARVKTEFLAMMSHEIRTPMNGIIGMTDLLIDSGLNSEQLEYAEIVHKSSDALLNVINDILDFSKIESGKMELEQVPLELTSLIEETFDLFTAQTRDRELNMEYYIDQKLPVHILGDVTRLRQILINLVGNAVKFTEKGTIYVLINLLEKHENSLEIEFIIKDTGIGIPPEQMIHLFKPFSQLDSSMTRKYGGTGLGLAICKTLVELMDGTIRNEQNEENGATFVFTIRAKTYVYPDAVNSLTGPSSMVEVPAVRKTALLHIMIAEDNEINQKLLLRILQKLGHSVEIASNGLQVLELIKHKKFDLILMDLQMPEMDGFKATNAIMDDVPKESIPIIIAVTASTSQTDIDHCMALGMSGFISKPIKIKNIEKVLEQHFANL</sequence>
<feature type="domain" description="Histidine kinase" evidence="14">
    <location>
        <begin position="305"/>
        <end position="526"/>
    </location>
</feature>
<dbReference type="InterPro" id="IPR003661">
    <property type="entry name" value="HisK_dim/P_dom"/>
</dbReference>
<evidence type="ECO:0000256" key="3">
    <source>
        <dbReference type="ARBA" id="ARBA00012438"/>
    </source>
</evidence>
<dbReference type="InterPro" id="IPR004358">
    <property type="entry name" value="Sig_transdc_His_kin-like_C"/>
</dbReference>
<dbReference type="FunFam" id="3.30.565.10:FF:000010">
    <property type="entry name" value="Sensor histidine kinase RcsC"/>
    <property type="match status" value="1"/>
</dbReference>
<evidence type="ECO:0000256" key="7">
    <source>
        <dbReference type="ARBA" id="ARBA00022777"/>
    </source>
</evidence>
<dbReference type="InterPro" id="IPR003594">
    <property type="entry name" value="HATPase_dom"/>
</dbReference>
<evidence type="ECO:0000256" key="9">
    <source>
        <dbReference type="ARBA" id="ARBA00023012"/>
    </source>
</evidence>
<evidence type="ECO:0000313" key="19">
    <source>
        <dbReference type="Proteomes" id="UP000426246"/>
    </source>
</evidence>
<comment type="subunit">
    <text evidence="10">At low DSF concentrations, interacts with RpfF.</text>
</comment>
<dbReference type="EMBL" id="CP034235">
    <property type="protein sequence ID" value="QGQ98636.1"/>
    <property type="molecule type" value="Genomic_DNA"/>
</dbReference>
<dbReference type="InterPro" id="IPR000700">
    <property type="entry name" value="PAS-assoc_C"/>
</dbReference>
<dbReference type="AlphaFoldDB" id="A0A6B8RTJ6"/>
<keyword evidence="8" id="KW-0067">ATP-binding</keyword>
<keyword evidence="19" id="KW-1185">Reference proteome</keyword>
<dbReference type="InterPro" id="IPR001789">
    <property type="entry name" value="Sig_transdc_resp-reg_receiver"/>
</dbReference>
<dbReference type="SMART" id="SM00388">
    <property type="entry name" value="HisKA"/>
    <property type="match status" value="1"/>
</dbReference>
<dbReference type="InterPro" id="IPR000014">
    <property type="entry name" value="PAS"/>
</dbReference>
<evidence type="ECO:0000259" key="16">
    <source>
        <dbReference type="PROSITE" id="PS50112"/>
    </source>
</evidence>
<dbReference type="Proteomes" id="UP000426246">
    <property type="component" value="Chromosome"/>
</dbReference>
<dbReference type="GO" id="GO:0005524">
    <property type="term" value="F:ATP binding"/>
    <property type="evidence" value="ECO:0007669"/>
    <property type="project" value="UniProtKB-KW"/>
</dbReference>
<dbReference type="PROSITE" id="PS50110">
    <property type="entry name" value="RESPONSE_REGULATORY"/>
    <property type="match status" value="2"/>
</dbReference>
<evidence type="ECO:0000256" key="5">
    <source>
        <dbReference type="ARBA" id="ARBA00022679"/>
    </source>
</evidence>
<proteinExistence type="inferred from homology"/>
<dbReference type="InterPro" id="IPR036890">
    <property type="entry name" value="HATPase_C_sf"/>
</dbReference>
<dbReference type="Pfam" id="PF02518">
    <property type="entry name" value="HATPase_c"/>
    <property type="match status" value="1"/>
</dbReference>
<protein>
    <recommendedName>
        <fullName evidence="12">Circadian input-output histidine kinase CikA</fullName>
        <ecNumber evidence="3">2.7.13.3</ecNumber>
    </recommendedName>
    <alternativeName>
        <fullName evidence="11">Sensory/regulatory protein RpfC</fullName>
    </alternativeName>
</protein>
<comment type="catalytic activity">
    <reaction evidence="1">
        <text>ATP + protein L-histidine = ADP + protein N-phospho-L-histidine.</text>
        <dbReference type="EC" id="2.7.13.3"/>
    </reaction>
</comment>
<dbReference type="RefSeq" id="WP_155703745.1">
    <property type="nucleotide sequence ID" value="NZ_CP034235.1"/>
</dbReference>
<dbReference type="CDD" id="cd00130">
    <property type="entry name" value="PAS"/>
    <property type="match status" value="1"/>
</dbReference>
<keyword evidence="5" id="KW-0808">Transferase</keyword>
<keyword evidence="4 13" id="KW-0597">Phosphoprotein</keyword>
<evidence type="ECO:0000259" key="17">
    <source>
        <dbReference type="PROSITE" id="PS50113"/>
    </source>
</evidence>
<dbReference type="EC" id="2.7.13.3" evidence="3"/>
<reference evidence="19" key="1">
    <citation type="submission" date="2018-11" db="EMBL/GenBank/DDBJ databases">
        <title>Complete genome sequence of Paenibacillus sp. ML311-T8.</title>
        <authorList>
            <person name="Nam Y.-D."/>
            <person name="Kang J."/>
            <person name="Chung W.-H."/>
            <person name="Park Y.S."/>
        </authorList>
    </citation>
    <scope>NUCLEOTIDE SEQUENCE [LARGE SCALE GENOMIC DNA]</scope>
    <source>
        <strain evidence="19">ML311-T8</strain>
    </source>
</reference>
<dbReference type="CDD" id="cd00082">
    <property type="entry name" value="HisKA"/>
    <property type="match status" value="1"/>
</dbReference>
<keyword evidence="6" id="KW-0547">Nucleotide-binding</keyword>
<dbReference type="OrthoDB" id="9790669at2"/>
<dbReference type="SUPFAM" id="SSF52172">
    <property type="entry name" value="CheY-like"/>
    <property type="match status" value="2"/>
</dbReference>
<dbReference type="InterPro" id="IPR005467">
    <property type="entry name" value="His_kinase_dom"/>
</dbReference>
<dbReference type="SUPFAM" id="SSF55874">
    <property type="entry name" value="ATPase domain of HSP90 chaperone/DNA topoisomerase II/histidine kinase"/>
    <property type="match status" value="1"/>
</dbReference>
<dbReference type="Gene3D" id="1.10.287.130">
    <property type="match status" value="1"/>
</dbReference>
<comment type="similarity">
    <text evidence="2">In the N-terminal section; belongs to the phytochrome family.</text>
</comment>
<dbReference type="FunFam" id="1.10.287.130:FF:000002">
    <property type="entry name" value="Two-component osmosensing histidine kinase"/>
    <property type="match status" value="1"/>
</dbReference>
<evidence type="ECO:0000256" key="2">
    <source>
        <dbReference type="ARBA" id="ARBA00006402"/>
    </source>
</evidence>
<dbReference type="InterPro" id="IPR036097">
    <property type="entry name" value="HisK_dim/P_sf"/>
</dbReference>
<evidence type="ECO:0000259" key="15">
    <source>
        <dbReference type="PROSITE" id="PS50110"/>
    </source>
</evidence>
<dbReference type="Pfam" id="PF00072">
    <property type="entry name" value="Response_reg"/>
    <property type="match status" value="2"/>
</dbReference>
<dbReference type="PROSITE" id="PS50113">
    <property type="entry name" value="PAC"/>
    <property type="match status" value="1"/>
</dbReference>
<feature type="domain" description="Response regulatory" evidence="15">
    <location>
        <begin position="555"/>
        <end position="672"/>
    </location>
</feature>
<dbReference type="NCBIfam" id="TIGR00229">
    <property type="entry name" value="sensory_box"/>
    <property type="match status" value="1"/>
</dbReference>
<dbReference type="CDD" id="cd17546">
    <property type="entry name" value="REC_hyHK_CKI1_RcsC-like"/>
    <property type="match status" value="1"/>
</dbReference>
<dbReference type="InterPro" id="IPR035965">
    <property type="entry name" value="PAS-like_dom_sf"/>
</dbReference>
<dbReference type="Gene3D" id="3.30.450.20">
    <property type="entry name" value="PAS domain"/>
    <property type="match status" value="1"/>
</dbReference>
<dbReference type="KEGG" id="ppsc:EHS13_29020"/>
<dbReference type="SMART" id="SM00091">
    <property type="entry name" value="PAS"/>
    <property type="match status" value="1"/>
</dbReference>
<feature type="domain" description="PAS" evidence="16">
    <location>
        <begin position="165"/>
        <end position="211"/>
    </location>
</feature>
<feature type="modified residue" description="4-aspartylphosphate" evidence="13">
    <location>
        <position position="604"/>
    </location>
</feature>
<dbReference type="Gene3D" id="3.40.50.2300">
    <property type="match status" value="2"/>
</dbReference>
<dbReference type="SMART" id="SM00387">
    <property type="entry name" value="HATPase_c"/>
    <property type="match status" value="1"/>
</dbReference>